<dbReference type="GeneID" id="24257836"/>
<dbReference type="RefSeq" id="WP_038589802.1">
    <property type="nucleotide sequence ID" value="NZ_HG938353.1"/>
</dbReference>
<protein>
    <submittedName>
        <fullName evidence="2">Uncharacterized protein</fullName>
    </submittedName>
</protein>
<reference evidence="3" key="1">
    <citation type="journal article" date="2014" name="BMC Genomics">
        <title>Genome sequencing of two Neorhizobium galegae strains reveals a noeT gene responsible for the unusual acetylation of the nodulation factors.</title>
        <authorList>
            <person name="Osterman J."/>
            <person name="Marsh J."/>
            <person name="Laine P.K."/>
            <person name="Zeng Z."/>
            <person name="Alatalo E."/>
            <person name="Sullivan J.T."/>
            <person name="Young J.P."/>
            <person name="Thomas-Oates J."/>
            <person name="Paulin L."/>
            <person name="Lindstrom K."/>
        </authorList>
    </citation>
    <scope>NUCLEOTIDE SEQUENCE [LARGE SCALE GENOMIC DNA]</scope>
    <source>
        <strain evidence="3">HAMBI 540</strain>
    </source>
</reference>
<name>A0A068SSX9_NEOGA</name>
<evidence type="ECO:0000313" key="3">
    <source>
        <dbReference type="Proteomes" id="UP000028181"/>
    </source>
</evidence>
<feature type="transmembrane region" description="Helical" evidence="1">
    <location>
        <begin position="6"/>
        <end position="26"/>
    </location>
</feature>
<organism evidence="2 3">
    <name type="scientific">Neorhizobium galegae bv. orientalis str. HAMBI 540</name>
    <dbReference type="NCBI Taxonomy" id="1028800"/>
    <lineage>
        <taxon>Bacteria</taxon>
        <taxon>Pseudomonadati</taxon>
        <taxon>Pseudomonadota</taxon>
        <taxon>Alphaproteobacteria</taxon>
        <taxon>Hyphomicrobiales</taxon>
        <taxon>Rhizobiaceae</taxon>
        <taxon>Rhizobium/Agrobacterium group</taxon>
        <taxon>Neorhizobium</taxon>
    </lineage>
</organism>
<evidence type="ECO:0000313" key="2">
    <source>
        <dbReference type="EMBL" id="CDN49372.1"/>
    </source>
</evidence>
<keyword evidence="1" id="KW-1133">Transmembrane helix</keyword>
<dbReference type="AlphaFoldDB" id="A0A068SSX9"/>
<keyword evidence="1" id="KW-0812">Transmembrane</keyword>
<dbReference type="KEGG" id="ngg:RG540_CH32080"/>
<evidence type="ECO:0000256" key="1">
    <source>
        <dbReference type="SAM" id="Phobius"/>
    </source>
</evidence>
<dbReference type="EMBL" id="HG938353">
    <property type="protein sequence ID" value="CDN49372.1"/>
    <property type="molecule type" value="Genomic_DNA"/>
</dbReference>
<gene>
    <name evidence="2" type="ORF">RG540_CH32080</name>
</gene>
<keyword evidence="1" id="KW-0472">Membrane</keyword>
<dbReference type="HOGENOM" id="CLU_2735891_0_0_5"/>
<sequence length="71" mass="7646">MSAGLSIIFGLVIGLTLLVAEFWMTLARAKVGLSKKGHPRGYPEYDRPIGIAANASDPIYESIPHSSADHH</sequence>
<dbReference type="PATRIC" id="fig|1028800.3.peg.3257"/>
<accession>A0A068SSX9</accession>
<proteinExistence type="predicted"/>
<dbReference type="Proteomes" id="UP000028181">
    <property type="component" value="Chromosome I"/>
</dbReference>
<keyword evidence="3" id="KW-1185">Reference proteome</keyword>